<dbReference type="InterPro" id="IPR035897">
    <property type="entry name" value="Toll_tir_struct_dom_sf"/>
</dbReference>
<dbReference type="InterPro" id="IPR013568">
    <property type="entry name" value="SEFIR_dom"/>
</dbReference>
<protein>
    <submittedName>
        <fullName evidence="2">Toll/interleukin-1 receptor domain-containing protein</fullName>
    </submittedName>
</protein>
<dbReference type="Proteomes" id="UP000473470">
    <property type="component" value="Unassembled WGS sequence"/>
</dbReference>
<name>A0A6L3N053_9BURK</name>
<evidence type="ECO:0000259" key="1">
    <source>
        <dbReference type="PROSITE" id="PS51534"/>
    </source>
</evidence>
<reference evidence="2 3" key="1">
    <citation type="submission" date="2019-09" db="EMBL/GenBank/DDBJ databases">
        <title>Draft genome sequences of 48 bacterial type strains from the CCUG.</title>
        <authorList>
            <person name="Tunovic T."/>
            <person name="Pineiro-Iglesias B."/>
            <person name="Unosson C."/>
            <person name="Inganas E."/>
            <person name="Ohlen M."/>
            <person name="Cardew S."/>
            <person name="Jensie-Markopoulos S."/>
            <person name="Salva-Serra F."/>
            <person name="Jaen-Luchoro D."/>
            <person name="Karlsson R."/>
            <person name="Svensson-Stadler L."/>
            <person name="Chun J."/>
            <person name="Moore E."/>
        </authorList>
    </citation>
    <scope>NUCLEOTIDE SEQUENCE [LARGE SCALE GENOMIC DNA]</scope>
    <source>
        <strain evidence="2 3">CCUG 65686</strain>
    </source>
</reference>
<evidence type="ECO:0000313" key="3">
    <source>
        <dbReference type="Proteomes" id="UP000473470"/>
    </source>
</evidence>
<evidence type="ECO:0000313" key="2">
    <source>
        <dbReference type="EMBL" id="KAB0638927.1"/>
    </source>
</evidence>
<keyword evidence="2" id="KW-0675">Receptor</keyword>
<dbReference type="AlphaFoldDB" id="A0A6L3N053"/>
<accession>A0A6L3N053</accession>
<dbReference type="Gene3D" id="3.40.50.10140">
    <property type="entry name" value="Toll/interleukin-1 receptor homology (TIR) domain"/>
    <property type="match status" value="1"/>
</dbReference>
<dbReference type="RefSeq" id="WP_081069907.1">
    <property type="nucleotide sequence ID" value="NZ_CABVPM010000014.1"/>
</dbReference>
<dbReference type="PROSITE" id="PS51534">
    <property type="entry name" value="SEFIR"/>
    <property type="match status" value="1"/>
</dbReference>
<sequence length="328" mass="36592">MAARSSSLEIKSLDLMMAESIPPRVFISYSWDSEDHKAWVRALAERLTKNGVHARLDQWHIVPGQSLTQFMEAEVSGCDFTLVVCTKEYARKSLARVGGVGYEQQIITGNIVSGKAREHFIPIVRDGDFAAGPECSIPAAFHGTYAIDMRSDANSDFSMESLLRAIFKAPMYCPPDLGEAPIFAVDQEPITIEQEQQEGEEIHLAELDIDGWRLRSGVASHRRWPETFEIPDEQERRGLVSGDIVKLMFDIQVPDDPELGDCSSERMWVIVHERSGPYYIGELNNIPACADEQEHLAVGDRVVFLPEHVISIYSRGGAEVTVDDEGQA</sequence>
<gene>
    <name evidence="2" type="ORF">F7R25_10665</name>
</gene>
<organism evidence="2 3">
    <name type="scientific">Burkholderia stagnalis</name>
    <dbReference type="NCBI Taxonomy" id="1503054"/>
    <lineage>
        <taxon>Bacteria</taxon>
        <taxon>Pseudomonadati</taxon>
        <taxon>Pseudomonadota</taxon>
        <taxon>Betaproteobacteria</taxon>
        <taxon>Burkholderiales</taxon>
        <taxon>Burkholderiaceae</taxon>
        <taxon>Burkholderia</taxon>
        <taxon>Burkholderia cepacia complex</taxon>
    </lineage>
</organism>
<feature type="domain" description="SEFIR" evidence="1">
    <location>
        <begin position="22"/>
        <end position="158"/>
    </location>
</feature>
<dbReference type="InterPro" id="IPR000157">
    <property type="entry name" value="TIR_dom"/>
</dbReference>
<comment type="caution">
    <text evidence="2">The sequence shown here is derived from an EMBL/GenBank/DDBJ whole genome shotgun (WGS) entry which is preliminary data.</text>
</comment>
<dbReference type="EMBL" id="VZOK01000012">
    <property type="protein sequence ID" value="KAB0638927.1"/>
    <property type="molecule type" value="Genomic_DNA"/>
</dbReference>
<dbReference type="Pfam" id="PF13676">
    <property type="entry name" value="TIR_2"/>
    <property type="match status" value="1"/>
</dbReference>
<proteinExistence type="predicted"/>
<dbReference type="GO" id="GO:0007165">
    <property type="term" value="P:signal transduction"/>
    <property type="evidence" value="ECO:0007669"/>
    <property type="project" value="InterPro"/>
</dbReference>
<dbReference type="SUPFAM" id="SSF52200">
    <property type="entry name" value="Toll/Interleukin receptor TIR domain"/>
    <property type="match status" value="1"/>
</dbReference>